<comment type="similarity">
    <text evidence="2">Belongs to the ABC transporter superfamily. Nitrate/nitrite/cyanate uptake transporter (NitT) (TC 3.A.1.16) family.</text>
</comment>
<dbReference type="STRING" id="395961.Cyan7425_4548"/>
<sequence>MGIGTKAKAAVESLIRLQDVGKSYRQPNGQLITIMEQINLELRTGEIVALLGPSGSGKSTLMRIITGLVAPTDGQVLYRDRPMRGLNPGAAIVFQSSALYPWLTVLENVELGLKAIGEGPRSRRNKALRMIDIIGLDGFENAYPKELSGGMRQRVGFARALAVEPELLCMDEPFSALDVLTAENLRFELLDLWLERKIPTRSILIVTHNIEEAVILADRIIVLGSNPGRIRADFPMTLPHYRDRKNPAFQAIVDRVYKILTNPQLDEPEESEPFVTGQPVAEEEAPRYQTLPHVRIGSVAGLMELIEDRQEDIYRLGQELQLEIDDILPIVEAAKLMHLVVVDEGDIALTPIGQGFLDGSIDQRKQIIREQLLKHIRLVQQIHNLLTVKHNRRIPEELVLDILERHFTPQEAERQLTTAIDWGRYAELYSYDDPSREIFLESPQQEEQLQPDIETTAV</sequence>
<dbReference type="SMART" id="SM00382">
    <property type="entry name" value="AAA"/>
    <property type="match status" value="1"/>
</dbReference>
<proteinExistence type="inferred from homology"/>
<dbReference type="Pfam" id="PF09821">
    <property type="entry name" value="AAA_assoc_C"/>
    <property type="match status" value="1"/>
</dbReference>
<dbReference type="GO" id="GO:0005886">
    <property type="term" value="C:plasma membrane"/>
    <property type="evidence" value="ECO:0007669"/>
    <property type="project" value="UniProtKB-SubCell"/>
</dbReference>
<dbReference type="InterPro" id="IPR003593">
    <property type="entry name" value="AAA+_ATPase"/>
</dbReference>
<evidence type="ECO:0000256" key="1">
    <source>
        <dbReference type="ARBA" id="ARBA00004417"/>
    </source>
</evidence>
<dbReference type="InterPro" id="IPR050166">
    <property type="entry name" value="ABC_transporter_ATP-bind"/>
</dbReference>
<dbReference type="PROSITE" id="PS00211">
    <property type="entry name" value="ABC_TRANSPORTER_1"/>
    <property type="match status" value="1"/>
</dbReference>
<protein>
    <submittedName>
        <fullName evidence="7">ABC transporter, conserved site</fullName>
    </submittedName>
</protein>
<dbReference type="GO" id="GO:0005524">
    <property type="term" value="F:ATP binding"/>
    <property type="evidence" value="ECO:0007669"/>
    <property type="project" value="UniProtKB-KW"/>
</dbReference>
<evidence type="ECO:0000256" key="4">
    <source>
        <dbReference type="ARBA" id="ARBA00022741"/>
    </source>
</evidence>
<evidence type="ECO:0000256" key="3">
    <source>
        <dbReference type="ARBA" id="ARBA00022448"/>
    </source>
</evidence>
<keyword evidence="3" id="KW-0813">Transport</keyword>
<dbReference type="eggNOG" id="COG4754">
    <property type="taxonomic scope" value="Bacteria"/>
</dbReference>
<dbReference type="Pfam" id="PF00005">
    <property type="entry name" value="ABC_tran"/>
    <property type="match status" value="1"/>
</dbReference>
<dbReference type="HOGENOM" id="CLU_027829_2_3_3"/>
<feature type="domain" description="ABC transporter" evidence="6">
    <location>
        <begin position="15"/>
        <end position="250"/>
    </location>
</feature>
<gene>
    <name evidence="7" type="ordered locus">Cyan7425_4548</name>
</gene>
<dbReference type="PANTHER" id="PTHR42788:SF13">
    <property type="entry name" value="ALIPHATIC SULFONATES IMPORT ATP-BINDING PROTEIN SSUB"/>
    <property type="match status" value="1"/>
</dbReference>
<dbReference type="KEGG" id="cyn:Cyan7425_4548"/>
<dbReference type="SUPFAM" id="SSF52540">
    <property type="entry name" value="P-loop containing nucleoside triphosphate hydrolases"/>
    <property type="match status" value="1"/>
</dbReference>
<keyword evidence="4" id="KW-0547">Nucleotide-binding</keyword>
<dbReference type="eggNOG" id="COG1116">
    <property type="taxonomic scope" value="Bacteria"/>
</dbReference>
<dbReference type="Gene3D" id="3.40.50.300">
    <property type="entry name" value="P-loop containing nucleotide triphosphate hydrolases"/>
    <property type="match status" value="1"/>
</dbReference>
<evidence type="ECO:0000259" key="6">
    <source>
        <dbReference type="PROSITE" id="PS50893"/>
    </source>
</evidence>
<dbReference type="InterPro" id="IPR017871">
    <property type="entry name" value="ABC_transporter-like_CS"/>
</dbReference>
<organism evidence="7">
    <name type="scientific">Cyanothece sp. (strain PCC 7425 / ATCC 29141)</name>
    <dbReference type="NCBI Taxonomy" id="395961"/>
    <lineage>
        <taxon>Bacteria</taxon>
        <taxon>Bacillati</taxon>
        <taxon>Cyanobacteriota</taxon>
        <taxon>Cyanophyceae</taxon>
        <taxon>Gomontiellales</taxon>
        <taxon>Cyanothecaceae</taxon>
        <taxon>Cyanothece</taxon>
    </lineage>
</organism>
<dbReference type="EMBL" id="CP001344">
    <property type="protein sequence ID" value="ACL46856.1"/>
    <property type="molecule type" value="Genomic_DNA"/>
</dbReference>
<evidence type="ECO:0000313" key="7">
    <source>
        <dbReference type="EMBL" id="ACL46856.1"/>
    </source>
</evidence>
<dbReference type="GO" id="GO:0016887">
    <property type="term" value="F:ATP hydrolysis activity"/>
    <property type="evidence" value="ECO:0007669"/>
    <property type="project" value="InterPro"/>
</dbReference>
<dbReference type="InterPro" id="IPR027417">
    <property type="entry name" value="P-loop_NTPase"/>
</dbReference>
<dbReference type="PROSITE" id="PS50893">
    <property type="entry name" value="ABC_TRANSPORTER_2"/>
    <property type="match status" value="1"/>
</dbReference>
<accession>B8HKL2</accession>
<reference evidence="7" key="1">
    <citation type="submission" date="2009-01" db="EMBL/GenBank/DDBJ databases">
        <title>Complete sequence of chromosome Cyanothece sp. PCC 7425.</title>
        <authorList>
            <consortium name="US DOE Joint Genome Institute"/>
            <person name="Lucas S."/>
            <person name="Copeland A."/>
            <person name="Lapidus A."/>
            <person name="Glavina del Rio T."/>
            <person name="Dalin E."/>
            <person name="Tice H."/>
            <person name="Bruce D."/>
            <person name="Goodwin L."/>
            <person name="Pitluck S."/>
            <person name="Sims D."/>
            <person name="Meineke L."/>
            <person name="Brettin T."/>
            <person name="Detter J.C."/>
            <person name="Han C."/>
            <person name="Larimer F."/>
            <person name="Land M."/>
            <person name="Hauser L."/>
            <person name="Kyrpides N."/>
            <person name="Ovchinnikova G."/>
            <person name="Liberton M."/>
            <person name="Stoeckel J."/>
            <person name="Banerjee A."/>
            <person name="Singh A."/>
            <person name="Page L."/>
            <person name="Sato H."/>
            <person name="Zhao L."/>
            <person name="Sherman L."/>
            <person name="Pakrasi H."/>
            <person name="Richardson P."/>
        </authorList>
    </citation>
    <scope>NUCLEOTIDE SEQUENCE</scope>
    <source>
        <strain evidence="7">PCC 7425</strain>
    </source>
</reference>
<comment type="subcellular location">
    <subcellularLocation>
        <location evidence="1">Cell inner membrane</location>
        <topology evidence="1">Peripheral membrane protein</topology>
    </subcellularLocation>
</comment>
<dbReference type="OrthoDB" id="419973at2"/>
<dbReference type="AlphaFoldDB" id="B8HKL2"/>
<evidence type="ECO:0000256" key="5">
    <source>
        <dbReference type="ARBA" id="ARBA00022840"/>
    </source>
</evidence>
<dbReference type="PANTHER" id="PTHR42788">
    <property type="entry name" value="TAURINE IMPORT ATP-BINDING PROTEIN-RELATED"/>
    <property type="match status" value="1"/>
</dbReference>
<keyword evidence="5" id="KW-0067">ATP-binding</keyword>
<evidence type="ECO:0000256" key="2">
    <source>
        <dbReference type="ARBA" id="ARBA00009440"/>
    </source>
</evidence>
<dbReference type="InterPro" id="IPR018632">
    <property type="entry name" value="AAA-associated_dom_C"/>
</dbReference>
<dbReference type="CDD" id="cd03293">
    <property type="entry name" value="ABC_NrtD_SsuB_transporters"/>
    <property type="match status" value="1"/>
</dbReference>
<dbReference type="InterPro" id="IPR003439">
    <property type="entry name" value="ABC_transporter-like_ATP-bd"/>
</dbReference>
<name>B8HKL2_CYAP4</name>